<dbReference type="PANTHER" id="PTHR33064">
    <property type="entry name" value="POL PROTEIN"/>
    <property type="match status" value="1"/>
</dbReference>
<dbReference type="InterPro" id="IPR041577">
    <property type="entry name" value="RT_RNaseH_2"/>
</dbReference>
<evidence type="ECO:0000259" key="2">
    <source>
        <dbReference type="Pfam" id="PF17919"/>
    </source>
</evidence>
<name>A0AAP0GFR8_9ASPA</name>
<dbReference type="InterPro" id="IPR043502">
    <property type="entry name" value="DNA/RNA_pol_sf"/>
</dbReference>
<evidence type="ECO:0000313" key="3">
    <source>
        <dbReference type="EMBL" id="KAK8957121.1"/>
    </source>
</evidence>
<dbReference type="SUPFAM" id="SSF56672">
    <property type="entry name" value="DNA/RNA polymerases"/>
    <property type="match status" value="1"/>
</dbReference>
<feature type="domain" description="Reverse transcriptase/retrotransposon-derived protein RNase H-like" evidence="2">
    <location>
        <begin position="26"/>
        <end position="123"/>
    </location>
</feature>
<keyword evidence="4" id="KW-1185">Reference proteome</keyword>
<sequence>MAEFIDDLVKFRSPLTNQLKKEAPPWNDACTNAVKKLKSLSKDLPPLQIPSSGRRILQTDASDHFWGVILLEELNGKRRICGYKSGAFKSGELHYHSTYKEILVVKRGIEKFQFHLIGQHFLIEMDMSAFPKMLHFKQNMLPQAQLLRWANWFSQWKFDAQYIKGKNNFLPDFLSRTQRTISMIFPVIYHFQPVDLPSHIQHKLLHFLLRKRSLSCLLIFQKIYISKHGLDNGPLATLPFHPVLPFLTILQCKADFYYDFPKEAYMVLWYFIESCPFGMIFDKGKLLQYIAQNDVYPCKPQHRQLLKWLSLFGDTSFWRKNLRPEGNSLNGVREQKHVLIHFRCQQSLRNLDTHIFIHKQYSCTFWHDYEYSSPVPTIAHKALLCTINGVPITDVPLGLPTAYWRNTGVLPLQYIDEIQHSLHRFQGSRLQAPPTHRSTRAYDDVEPSPFFTRGKG</sequence>
<organism evidence="3 4">
    <name type="scientific">Platanthera zijinensis</name>
    <dbReference type="NCBI Taxonomy" id="2320716"/>
    <lineage>
        <taxon>Eukaryota</taxon>
        <taxon>Viridiplantae</taxon>
        <taxon>Streptophyta</taxon>
        <taxon>Embryophyta</taxon>
        <taxon>Tracheophyta</taxon>
        <taxon>Spermatophyta</taxon>
        <taxon>Magnoliopsida</taxon>
        <taxon>Liliopsida</taxon>
        <taxon>Asparagales</taxon>
        <taxon>Orchidaceae</taxon>
        <taxon>Orchidoideae</taxon>
        <taxon>Orchideae</taxon>
        <taxon>Orchidinae</taxon>
        <taxon>Platanthera</taxon>
    </lineage>
</organism>
<dbReference type="Proteomes" id="UP001418222">
    <property type="component" value="Unassembled WGS sequence"/>
</dbReference>
<evidence type="ECO:0000256" key="1">
    <source>
        <dbReference type="SAM" id="MobiDB-lite"/>
    </source>
</evidence>
<dbReference type="InterPro" id="IPR051320">
    <property type="entry name" value="Viral_Replic_Matur_Polypro"/>
</dbReference>
<protein>
    <recommendedName>
        <fullName evidence="2">Reverse transcriptase/retrotransposon-derived protein RNase H-like domain-containing protein</fullName>
    </recommendedName>
</protein>
<proteinExistence type="predicted"/>
<comment type="caution">
    <text evidence="3">The sequence shown here is derived from an EMBL/GenBank/DDBJ whole genome shotgun (WGS) entry which is preliminary data.</text>
</comment>
<accession>A0AAP0GFR8</accession>
<dbReference type="AlphaFoldDB" id="A0AAP0GFR8"/>
<reference evidence="3 4" key="1">
    <citation type="journal article" date="2022" name="Nat. Plants">
        <title>Genomes of leafy and leafless Platanthera orchids illuminate the evolution of mycoheterotrophy.</title>
        <authorList>
            <person name="Li M.H."/>
            <person name="Liu K.W."/>
            <person name="Li Z."/>
            <person name="Lu H.C."/>
            <person name="Ye Q.L."/>
            <person name="Zhang D."/>
            <person name="Wang J.Y."/>
            <person name="Li Y.F."/>
            <person name="Zhong Z.M."/>
            <person name="Liu X."/>
            <person name="Yu X."/>
            <person name="Liu D.K."/>
            <person name="Tu X.D."/>
            <person name="Liu B."/>
            <person name="Hao Y."/>
            <person name="Liao X.Y."/>
            <person name="Jiang Y.T."/>
            <person name="Sun W.H."/>
            <person name="Chen J."/>
            <person name="Chen Y.Q."/>
            <person name="Ai Y."/>
            <person name="Zhai J.W."/>
            <person name="Wu S.S."/>
            <person name="Zhou Z."/>
            <person name="Hsiao Y.Y."/>
            <person name="Wu W.L."/>
            <person name="Chen Y.Y."/>
            <person name="Lin Y.F."/>
            <person name="Hsu J.L."/>
            <person name="Li C.Y."/>
            <person name="Wang Z.W."/>
            <person name="Zhao X."/>
            <person name="Zhong W.Y."/>
            <person name="Ma X.K."/>
            <person name="Ma L."/>
            <person name="Huang J."/>
            <person name="Chen G.Z."/>
            <person name="Huang M.Z."/>
            <person name="Huang L."/>
            <person name="Peng D.H."/>
            <person name="Luo Y.B."/>
            <person name="Zou S.Q."/>
            <person name="Chen S.P."/>
            <person name="Lan S."/>
            <person name="Tsai W.C."/>
            <person name="Van de Peer Y."/>
            <person name="Liu Z.J."/>
        </authorList>
    </citation>
    <scope>NUCLEOTIDE SEQUENCE [LARGE SCALE GENOMIC DNA]</scope>
    <source>
        <strain evidence="3">Lor287</strain>
    </source>
</reference>
<dbReference type="PANTHER" id="PTHR33064:SF37">
    <property type="entry name" value="RIBONUCLEASE H"/>
    <property type="match status" value="1"/>
</dbReference>
<dbReference type="Pfam" id="PF17919">
    <property type="entry name" value="RT_RNaseH_2"/>
    <property type="match status" value="1"/>
</dbReference>
<evidence type="ECO:0000313" key="4">
    <source>
        <dbReference type="Proteomes" id="UP001418222"/>
    </source>
</evidence>
<feature type="region of interest" description="Disordered" evidence="1">
    <location>
        <begin position="433"/>
        <end position="456"/>
    </location>
</feature>
<dbReference type="EMBL" id="JBBWWQ010000001">
    <property type="protein sequence ID" value="KAK8957121.1"/>
    <property type="molecule type" value="Genomic_DNA"/>
</dbReference>
<gene>
    <name evidence="3" type="ORF">KSP39_PZI000021</name>
</gene>